<dbReference type="Pfam" id="PF14525">
    <property type="entry name" value="AraC_binding_2"/>
    <property type="match status" value="1"/>
</dbReference>
<organism evidence="5 6">
    <name type="scientific">Hydrogenophaga pseudoflava</name>
    <name type="common">Pseudomonas carboxydoflava</name>
    <dbReference type="NCBI Taxonomy" id="47421"/>
    <lineage>
        <taxon>Bacteria</taxon>
        <taxon>Pseudomonadati</taxon>
        <taxon>Pseudomonadota</taxon>
        <taxon>Betaproteobacteria</taxon>
        <taxon>Burkholderiales</taxon>
        <taxon>Comamonadaceae</taxon>
        <taxon>Hydrogenophaga</taxon>
    </lineage>
</organism>
<dbReference type="GO" id="GO:0003700">
    <property type="term" value="F:DNA-binding transcription factor activity"/>
    <property type="evidence" value="ECO:0007669"/>
    <property type="project" value="InterPro"/>
</dbReference>
<dbReference type="InterPro" id="IPR018060">
    <property type="entry name" value="HTH_AraC"/>
</dbReference>
<name>A0A4P6WZE2_HYDPS</name>
<evidence type="ECO:0000256" key="2">
    <source>
        <dbReference type="ARBA" id="ARBA00023125"/>
    </source>
</evidence>
<dbReference type="AlphaFoldDB" id="A0A4P6WZE2"/>
<gene>
    <name evidence="5" type="primary">cdhR3</name>
    <name evidence="5" type="ORF">HPF_10250</name>
</gene>
<keyword evidence="1" id="KW-0805">Transcription regulation</keyword>
<dbReference type="KEGG" id="hpse:HPF_10250"/>
<evidence type="ECO:0000259" key="4">
    <source>
        <dbReference type="PROSITE" id="PS01124"/>
    </source>
</evidence>
<protein>
    <submittedName>
        <fullName evidence="5">HTH-type transcriptional regulator CdhR</fullName>
    </submittedName>
</protein>
<dbReference type="InterPro" id="IPR018062">
    <property type="entry name" value="HTH_AraC-typ_CS"/>
</dbReference>
<dbReference type="Gene3D" id="1.10.10.60">
    <property type="entry name" value="Homeodomain-like"/>
    <property type="match status" value="1"/>
</dbReference>
<accession>A0A4P6WZE2</accession>
<dbReference type="PANTHER" id="PTHR46796">
    <property type="entry name" value="HTH-TYPE TRANSCRIPTIONAL ACTIVATOR RHAS-RELATED"/>
    <property type="match status" value="1"/>
</dbReference>
<evidence type="ECO:0000313" key="6">
    <source>
        <dbReference type="Proteomes" id="UP000293912"/>
    </source>
</evidence>
<dbReference type="GO" id="GO:0043565">
    <property type="term" value="F:sequence-specific DNA binding"/>
    <property type="evidence" value="ECO:0007669"/>
    <property type="project" value="InterPro"/>
</dbReference>
<sequence>MRRMAPSPAPPPTHAPAWLDRSAPAGAAWAPLSVLASDDLDETRDQIARIYKPHDLAVIGPRQRVRARMHHRALGPSVSLNRLAHGAAVRIDPDRLDDFFLVQMPLAGEAAVWHQNARHLSAVGEATVISPQDAVRMEWSCHCDQFMLRIDRQRLLHVAAAISGSEPAATLRLAPRLDLRQGSGAHWWQLMHYLAALLQPGGEHPSTGLHTAMLEDHVLAMLLRVAWAPATVSRAPASATVPRLRQLEDHIEAHLDQPLTVADLARAVNSSVRLVQQLFARERGTTPMAHIRRLRLERVRHDLLHPGPDTRVLQTAEHWGFEHPGRFAAAYQQAYGESPSATLARSR</sequence>
<evidence type="ECO:0000256" key="1">
    <source>
        <dbReference type="ARBA" id="ARBA00023015"/>
    </source>
</evidence>
<dbReference type="PROSITE" id="PS01124">
    <property type="entry name" value="HTH_ARAC_FAMILY_2"/>
    <property type="match status" value="1"/>
</dbReference>
<feature type="domain" description="HTH araC/xylS-type" evidence="4">
    <location>
        <begin position="245"/>
        <end position="345"/>
    </location>
</feature>
<dbReference type="InterPro" id="IPR050204">
    <property type="entry name" value="AraC_XylS_family_regulators"/>
</dbReference>
<keyword evidence="2" id="KW-0238">DNA-binding</keyword>
<keyword evidence="6" id="KW-1185">Reference proteome</keyword>
<dbReference type="EMBL" id="CP037867">
    <property type="protein sequence ID" value="QBM28069.1"/>
    <property type="molecule type" value="Genomic_DNA"/>
</dbReference>
<evidence type="ECO:0000256" key="3">
    <source>
        <dbReference type="ARBA" id="ARBA00023163"/>
    </source>
</evidence>
<dbReference type="SUPFAM" id="SSF46689">
    <property type="entry name" value="Homeodomain-like"/>
    <property type="match status" value="1"/>
</dbReference>
<evidence type="ECO:0000313" key="5">
    <source>
        <dbReference type="EMBL" id="QBM28069.1"/>
    </source>
</evidence>
<dbReference type="Pfam" id="PF12833">
    <property type="entry name" value="HTH_18"/>
    <property type="match status" value="1"/>
</dbReference>
<dbReference type="PANTHER" id="PTHR46796:SF6">
    <property type="entry name" value="ARAC SUBFAMILY"/>
    <property type="match status" value="1"/>
</dbReference>
<dbReference type="SMART" id="SM00342">
    <property type="entry name" value="HTH_ARAC"/>
    <property type="match status" value="1"/>
</dbReference>
<dbReference type="InterPro" id="IPR009057">
    <property type="entry name" value="Homeodomain-like_sf"/>
</dbReference>
<dbReference type="InterPro" id="IPR035418">
    <property type="entry name" value="AraC-bd_2"/>
</dbReference>
<keyword evidence="3" id="KW-0804">Transcription</keyword>
<reference evidence="5 6" key="1">
    <citation type="submission" date="2019-03" db="EMBL/GenBank/DDBJ databases">
        <authorList>
            <person name="Sebastian G."/>
            <person name="Baumann P."/>
            <person name="Ruckert C."/>
            <person name="Kalinowski J."/>
            <person name="Nebel B."/>
            <person name="Takors R."/>
            <person name="Blombach B."/>
        </authorList>
    </citation>
    <scope>NUCLEOTIDE SEQUENCE [LARGE SCALE GENOMIC DNA]</scope>
    <source>
        <strain evidence="5 6">DSM 1084</strain>
    </source>
</reference>
<proteinExistence type="predicted"/>
<dbReference type="PROSITE" id="PS00041">
    <property type="entry name" value="HTH_ARAC_FAMILY_1"/>
    <property type="match status" value="1"/>
</dbReference>
<dbReference type="Proteomes" id="UP000293912">
    <property type="component" value="Chromosome"/>
</dbReference>